<dbReference type="PRINTS" id="PR00335">
    <property type="entry name" value="KUPTAKETRKA"/>
</dbReference>
<dbReference type="NCBIfam" id="NF007031">
    <property type="entry name" value="PRK09496.1-2"/>
    <property type="match status" value="1"/>
</dbReference>
<dbReference type="RefSeq" id="WP_169159854.1">
    <property type="nucleotide sequence ID" value="NZ_JABBFW010000004.1"/>
</dbReference>
<keyword evidence="6" id="KW-0406">Ion transport</keyword>
<dbReference type="NCBIfam" id="NF007032">
    <property type="entry name" value="PRK09496.1-4"/>
    <property type="match status" value="1"/>
</dbReference>
<evidence type="ECO:0000256" key="4">
    <source>
        <dbReference type="ARBA" id="ARBA00022958"/>
    </source>
</evidence>
<keyword evidence="2" id="KW-0813">Transport</keyword>
<evidence type="ECO:0000259" key="8">
    <source>
        <dbReference type="PROSITE" id="PS51202"/>
    </source>
</evidence>
<dbReference type="AlphaFoldDB" id="A0A848F855"/>
<dbReference type="Pfam" id="PF02080">
    <property type="entry name" value="TrkA_C"/>
    <property type="match status" value="1"/>
</dbReference>
<evidence type="ECO:0000259" key="7">
    <source>
        <dbReference type="PROSITE" id="PS51201"/>
    </source>
</evidence>
<feature type="domain" description="RCK C-terminal" evidence="8">
    <location>
        <begin position="143"/>
        <end position="228"/>
    </location>
</feature>
<dbReference type="PROSITE" id="PS51201">
    <property type="entry name" value="RCK_N"/>
    <property type="match status" value="2"/>
</dbReference>
<dbReference type="SUPFAM" id="SSF116726">
    <property type="entry name" value="TrkA C-terminal domain-like"/>
    <property type="match status" value="1"/>
</dbReference>
<keyword evidence="4" id="KW-0630">Potassium</keyword>
<dbReference type="EMBL" id="JABBFW010000004">
    <property type="protein sequence ID" value="NML14946.1"/>
    <property type="molecule type" value="Genomic_DNA"/>
</dbReference>
<feature type="domain" description="RCK C-terminal" evidence="8">
    <location>
        <begin position="370"/>
        <end position="489"/>
    </location>
</feature>
<dbReference type="GO" id="GO:0015079">
    <property type="term" value="F:potassium ion transmembrane transporter activity"/>
    <property type="evidence" value="ECO:0007669"/>
    <property type="project" value="InterPro"/>
</dbReference>
<sequence>MNIVILGAGRVGESVAESLASEANDITVIDTDPARLSQLQDRLDLKGVAGNGIQPSVLRDAGIADADLFIACAQLDETNLVACKLAHQLFNVPTTIARLRSPEFQEGTPLTTEREGFGVDRVICPEESVMRSIWQLIRYPEALQVLELAQGRLSLVAVRAVAGGPLVRHRLDEIPQLVPGADMRIVAIYRQDKPVADVCGSTRIEPGDEVFVLSATEHLRRVLGALRERDRPVRRVMIAGGGRVGLRLARQLRGEVNVKIVEMSRSRCDYLATQLPGDVLVLNGDSTDEELMGDENVQDMDLFLALTSDDEDNIMACLLAKRMGARHVLALINRKAYADLVQGTTIDIALSPAQAVIGELLAHVRWGNVEAVHSLRHGTAEVLEAVVSGDEATSKLVGRRIEQIPLPEGAQIGAIVRGLPERGEAVTTRRERRGRGDGLALRERRAAGDVSSAQIVIAHHDTLVRAGDHLIVFLPNKKQVRQVQKLFQVSPMFL</sequence>
<evidence type="ECO:0000256" key="5">
    <source>
        <dbReference type="ARBA" id="ARBA00023027"/>
    </source>
</evidence>
<dbReference type="InterPro" id="IPR036721">
    <property type="entry name" value="RCK_C_sf"/>
</dbReference>
<dbReference type="PANTHER" id="PTHR43833:SF5">
    <property type="entry name" value="TRK SYSTEM POTASSIUM UPTAKE PROTEIN TRKA"/>
    <property type="match status" value="1"/>
</dbReference>
<keyword evidence="5" id="KW-0520">NAD</keyword>
<evidence type="ECO:0000313" key="9">
    <source>
        <dbReference type="EMBL" id="NML14946.1"/>
    </source>
</evidence>
<dbReference type="InterPro" id="IPR003148">
    <property type="entry name" value="RCK_N"/>
</dbReference>
<feature type="domain" description="RCK N-terminal" evidence="7">
    <location>
        <begin position="1"/>
        <end position="123"/>
    </location>
</feature>
<keyword evidence="3" id="KW-0633">Potassium transport</keyword>
<organism evidence="9 10">
    <name type="scientific">Azohydromonas caseinilytica</name>
    <dbReference type="NCBI Taxonomy" id="2728836"/>
    <lineage>
        <taxon>Bacteria</taxon>
        <taxon>Pseudomonadati</taxon>
        <taxon>Pseudomonadota</taxon>
        <taxon>Betaproteobacteria</taxon>
        <taxon>Burkholderiales</taxon>
        <taxon>Sphaerotilaceae</taxon>
        <taxon>Azohydromonas</taxon>
    </lineage>
</organism>
<gene>
    <name evidence="9" type="primary">trkA</name>
    <name evidence="9" type="ORF">HHL10_08150</name>
</gene>
<feature type="domain" description="RCK N-terminal" evidence="7">
    <location>
        <begin position="233"/>
        <end position="350"/>
    </location>
</feature>
<accession>A0A848F855</accession>
<reference evidence="9 10" key="1">
    <citation type="submission" date="2020-04" db="EMBL/GenBank/DDBJ databases">
        <title>Azohydromonas sp. isolated from soil.</title>
        <authorList>
            <person name="Dahal R.H."/>
        </authorList>
    </citation>
    <scope>NUCLEOTIDE SEQUENCE [LARGE SCALE GENOMIC DNA]</scope>
    <source>
        <strain evidence="9 10">G-1-1-14</strain>
    </source>
</reference>
<dbReference type="PROSITE" id="PS51202">
    <property type="entry name" value="RCK_C"/>
    <property type="match status" value="2"/>
</dbReference>
<evidence type="ECO:0000256" key="6">
    <source>
        <dbReference type="ARBA" id="ARBA00023065"/>
    </source>
</evidence>
<comment type="caution">
    <text evidence="9">The sequence shown here is derived from an EMBL/GenBank/DDBJ whole genome shotgun (WGS) entry which is preliminary data.</text>
</comment>
<dbReference type="InterPro" id="IPR006036">
    <property type="entry name" value="K_uptake_TrkA"/>
</dbReference>
<dbReference type="Gene3D" id="3.40.50.720">
    <property type="entry name" value="NAD(P)-binding Rossmann-like Domain"/>
    <property type="match status" value="2"/>
</dbReference>
<protein>
    <recommendedName>
        <fullName evidence="1">Trk system potassium uptake protein TrkA</fullName>
    </recommendedName>
</protein>
<dbReference type="InterPro" id="IPR050721">
    <property type="entry name" value="Trk_Ktr_HKT_K-transport"/>
</dbReference>
<dbReference type="Pfam" id="PF02254">
    <property type="entry name" value="TrkA_N"/>
    <property type="match status" value="2"/>
</dbReference>
<evidence type="ECO:0000256" key="1">
    <source>
        <dbReference type="ARBA" id="ARBA00017378"/>
    </source>
</evidence>
<dbReference type="Proteomes" id="UP000574067">
    <property type="component" value="Unassembled WGS sequence"/>
</dbReference>
<evidence type="ECO:0000313" key="10">
    <source>
        <dbReference type="Proteomes" id="UP000574067"/>
    </source>
</evidence>
<dbReference type="InterPro" id="IPR036291">
    <property type="entry name" value="NAD(P)-bd_dom_sf"/>
</dbReference>
<evidence type="ECO:0000256" key="3">
    <source>
        <dbReference type="ARBA" id="ARBA00022538"/>
    </source>
</evidence>
<dbReference type="InterPro" id="IPR006037">
    <property type="entry name" value="RCK_C"/>
</dbReference>
<keyword evidence="10" id="KW-1185">Reference proteome</keyword>
<evidence type="ECO:0000256" key="2">
    <source>
        <dbReference type="ARBA" id="ARBA00022448"/>
    </source>
</evidence>
<dbReference type="PANTHER" id="PTHR43833">
    <property type="entry name" value="POTASSIUM CHANNEL PROTEIN 2-RELATED-RELATED"/>
    <property type="match status" value="1"/>
</dbReference>
<dbReference type="SUPFAM" id="SSF51735">
    <property type="entry name" value="NAD(P)-binding Rossmann-fold domains"/>
    <property type="match status" value="2"/>
</dbReference>
<dbReference type="Gene3D" id="3.30.70.1450">
    <property type="entry name" value="Regulator of K+ conductance, C-terminal domain"/>
    <property type="match status" value="2"/>
</dbReference>
<dbReference type="GO" id="GO:0005886">
    <property type="term" value="C:plasma membrane"/>
    <property type="evidence" value="ECO:0007669"/>
    <property type="project" value="InterPro"/>
</dbReference>
<name>A0A848F855_9BURK</name>
<proteinExistence type="predicted"/>
<dbReference type="NCBIfam" id="NF007030">
    <property type="entry name" value="PRK09496.1-1"/>
    <property type="match status" value="1"/>
</dbReference>
<dbReference type="NCBIfam" id="NF007039">
    <property type="entry name" value="PRK09496.3-2"/>
    <property type="match status" value="1"/>
</dbReference>